<reference evidence="1 2" key="1">
    <citation type="journal article" date="2013" name="Curr. Biol.">
        <title>The Genome of the Foraminiferan Reticulomyxa filosa.</title>
        <authorList>
            <person name="Glockner G."/>
            <person name="Hulsmann N."/>
            <person name="Schleicher M."/>
            <person name="Noegel A.A."/>
            <person name="Eichinger L."/>
            <person name="Gallinger C."/>
            <person name="Pawlowski J."/>
            <person name="Sierra R."/>
            <person name="Euteneuer U."/>
            <person name="Pillet L."/>
            <person name="Moustafa A."/>
            <person name="Platzer M."/>
            <person name="Groth M."/>
            <person name="Szafranski K."/>
            <person name="Schliwa M."/>
        </authorList>
    </citation>
    <scope>NUCLEOTIDE SEQUENCE [LARGE SCALE GENOMIC DNA]</scope>
</reference>
<dbReference type="EMBL" id="ASPP01032994">
    <property type="protein sequence ID" value="ETO03546.1"/>
    <property type="molecule type" value="Genomic_DNA"/>
</dbReference>
<dbReference type="AlphaFoldDB" id="X6LQ81"/>
<accession>X6LQ81</accession>
<gene>
    <name evidence="1" type="ORF">RFI_33855</name>
</gene>
<comment type="caution">
    <text evidence="1">The sequence shown here is derived from an EMBL/GenBank/DDBJ whole genome shotgun (WGS) entry which is preliminary data.</text>
</comment>
<evidence type="ECO:0000313" key="2">
    <source>
        <dbReference type="Proteomes" id="UP000023152"/>
    </source>
</evidence>
<protein>
    <submittedName>
        <fullName evidence="1">Uncharacterized protein</fullName>
    </submittedName>
</protein>
<proteinExistence type="predicted"/>
<keyword evidence="2" id="KW-1185">Reference proteome</keyword>
<organism evidence="1 2">
    <name type="scientific">Reticulomyxa filosa</name>
    <dbReference type="NCBI Taxonomy" id="46433"/>
    <lineage>
        <taxon>Eukaryota</taxon>
        <taxon>Sar</taxon>
        <taxon>Rhizaria</taxon>
        <taxon>Retaria</taxon>
        <taxon>Foraminifera</taxon>
        <taxon>Monothalamids</taxon>
        <taxon>Reticulomyxidae</taxon>
        <taxon>Reticulomyxa</taxon>
    </lineage>
</organism>
<evidence type="ECO:0000313" key="1">
    <source>
        <dbReference type="EMBL" id="ETO03546.1"/>
    </source>
</evidence>
<sequence>MICTNKMNTLYIYFFFFFLLAALKSILLKKVFFCHHVAITLPLDGRLYVAYEKKKIANVLSEKEYTILKLFFSHKYYQVFILIEPNLLPCSLKNKSKKKKKKNH</sequence>
<dbReference type="Proteomes" id="UP000023152">
    <property type="component" value="Unassembled WGS sequence"/>
</dbReference>
<name>X6LQ81_RETFI</name>